<proteinExistence type="predicted"/>
<dbReference type="Proteomes" id="UP000077421">
    <property type="component" value="Unassembled WGS sequence"/>
</dbReference>
<comment type="caution">
    <text evidence="1">The sequence shown here is derived from an EMBL/GenBank/DDBJ whole genome shotgun (WGS) entry which is preliminary data.</text>
</comment>
<accession>A0A853KFW9</accession>
<evidence type="ECO:0000313" key="2">
    <source>
        <dbReference type="Proteomes" id="UP000077421"/>
    </source>
</evidence>
<dbReference type="AlphaFoldDB" id="A0A853KFW9"/>
<dbReference type="EMBL" id="LSUQ01000003">
    <property type="protein sequence ID" value="OAG95179.1"/>
    <property type="molecule type" value="Genomic_DNA"/>
</dbReference>
<gene>
    <name evidence="1" type="ORF">AYW79_01705</name>
</gene>
<name>A0A853KFW9_9BACL</name>
<protein>
    <submittedName>
        <fullName evidence="1">Uncharacterized protein</fullName>
    </submittedName>
</protein>
<sequence>MDMPMGPISIKRLGASKPPMRAWCVRRDTTNTLMTRKKKRVRPNKARMASVMSRRMDEFTKYGSRFAPVAAATIGGTTGISHAARVCSKDFSRRKKSTIGTASTENKEATQPINQIALLSAMANDA</sequence>
<organism evidence="1 2">
    <name type="scientific">Ferroacidibacillus organovorans</name>
    <dbReference type="NCBI Taxonomy" id="1765683"/>
    <lineage>
        <taxon>Bacteria</taxon>
        <taxon>Bacillati</taxon>
        <taxon>Bacillota</taxon>
        <taxon>Bacilli</taxon>
        <taxon>Bacillales</taxon>
        <taxon>Alicyclobacillaceae</taxon>
        <taxon>Ferroacidibacillus</taxon>
    </lineage>
</organism>
<evidence type="ECO:0000313" key="1">
    <source>
        <dbReference type="EMBL" id="OAG95179.1"/>
    </source>
</evidence>
<reference evidence="1 2" key="1">
    <citation type="submission" date="2016-02" db="EMBL/GenBank/DDBJ databases">
        <title>Draft genome sequence of Acidibacillus ferrooxidans SLC66.</title>
        <authorList>
            <person name="Oliveira G."/>
            <person name="Nancucheo I."/>
            <person name="Dall'Agnol H."/>
            <person name="Johnson B."/>
            <person name="Oliveira R."/>
            <person name="Nunes G.L."/>
            <person name="Tzotzos G."/>
            <person name="Orellana S.C."/>
            <person name="Salim A.C."/>
            <person name="Araujo F.M."/>
        </authorList>
    </citation>
    <scope>NUCLEOTIDE SEQUENCE [LARGE SCALE GENOMIC DNA]</scope>
    <source>
        <strain evidence="1 2">SLC66</strain>
    </source>
</reference>